<evidence type="ECO:0000256" key="2">
    <source>
        <dbReference type="ARBA" id="ARBA00022448"/>
    </source>
</evidence>
<reference evidence="5 6" key="1">
    <citation type="submission" date="2016-10" db="EMBL/GenBank/DDBJ databases">
        <authorList>
            <person name="Varghese N."/>
            <person name="Submissions S."/>
        </authorList>
    </citation>
    <scope>NUCLEOTIDE SEQUENCE [LARGE SCALE GENOMIC DNA]</scope>
    <source>
        <strain evidence="5 6">DSM 17833</strain>
    </source>
</reference>
<dbReference type="AlphaFoldDB" id="A0AB37ZDC6"/>
<dbReference type="PANTHER" id="PTHR34596">
    <property type="entry name" value="CHITOPORIN"/>
    <property type="match status" value="1"/>
</dbReference>
<organism evidence="5 6">
    <name type="scientific">Pseudomonas peli</name>
    <dbReference type="NCBI Taxonomy" id="592361"/>
    <lineage>
        <taxon>Bacteria</taxon>
        <taxon>Pseudomonadati</taxon>
        <taxon>Pseudomonadota</taxon>
        <taxon>Gammaproteobacteria</taxon>
        <taxon>Pseudomonadales</taxon>
        <taxon>Pseudomonadaceae</taxon>
        <taxon>Pseudomonas</taxon>
    </lineage>
</organism>
<dbReference type="GO" id="GO:0016020">
    <property type="term" value="C:membrane"/>
    <property type="evidence" value="ECO:0007669"/>
    <property type="project" value="InterPro"/>
</dbReference>
<evidence type="ECO:0000256" key="3">
    <source>
        <dbReference type="ARBA" id="ARBA00022729"/>
    </source>
</evidence>
<feature type="non-terminal residue" evidence="5">
    <location>
        <position position="223"/>
    </location>
</feature>
<keyword evidence="2" id="KW-0813">Transport</keyword>
<accession>A0AB37ZDC6</accession>
<gene>
    <name evidence="5" type="ORF">SAMN05216370_0104</name>
</gene>
<evidence type="ECO:0000256" key="4">
    <source>
        <dbReference type="SAM" id="SignalP"/>
    </source>
</evidence>
<keyword evidence="6" id="KW-1185">Reference proteome</keyword>
<dbReference type="Pfam" id="PF03573">
    <property type="entry name" value="OprD"/>
    <property type="match status" value="1"/>
</dbReference>
<evidence type="ECO:0000256" key="1">
    <source>
        <dbReference type="ARBA" id="ARBA00009075"/>
    </source>
</evidence>
<name>A0AB37ZDC6_9PSED</name>
<dbReference type="GO" id="GO:0015288">
    <property type="term" value="F:porin activity"/>
    <property type="evidence" value="ECO:0007669"/>
    <property type="project" value="TreeGrafter"/>
</dbReference>
<comment type="caution">
    <text evidence="5">The sequence shown here is derived from an EMBL/GenBank/DDBJ whole genome shotgun (WGS) entry which is preliminary data.</text>
</comment>
<dbReference type="Gene3D" id="2.40.160.10">
    <property type="entry name" value="Porin"/>
    <property type="match status" value="1"/>
</dbReference>
<keyword evidence="3 4" id="KW-0732">Signal</keyword>
<dbReference type="PANTHER" id="PTHR34596:SF2">
    <property type="entry name" value="CHITOPORIN"/>
    <property type="match status" value="1"/>
</dbReference>
<dbReference type="RefSeq" id="WP_143003859.1">
    <property type="nucleotide sequence ID" value="NZ_FMTL01000012.1"/>
</dbReference>
<protein>
    <submittedName>
        <fullName evidence="5">Outer membrane porin, OprD family</fullName>
    </submittedName>
</protein>
<dbReference type="EMBL" id="FMTL01000012">
    <property type="protein sequence ID" value="SCW90060.1"/>
    <property type="molecule type" value="Genomic_DNA"/>
</dbReference>
<dbReference type="InterPro" id="IPR005318">
    <property type="entry name" value="OM_porin_bac"/>
</dbReference>
<dbReference type="InterPro" id="IPR023614">
    <property type="entry name" value="Porin_dom_sf"/>
</dbReference>
<evidence type="ECO:0000313" key="5">
    <source>
        <dbReference type="EMBL" id="SCW90060.1"/>
    </source>
</evidence>
<sequence length="223" mass="23796">MKKTLLAVAVSTGVLSLSQPAAAEFFADSKAGLEARNFYFNRDFRQDSASQSKQEEWAQGFLLRYESGFTEGTVGVGIDAIGMLGLKLDSSADRSGSGLLKRDKEAPRAAQDEYGEMGLTAKLRASNSVLKLGTLQPRLPTVQANDSRLLPQTFQGGHLNSLEIDGLTFDAGQLKQVSQRDSSDSEDLSIASGAARAISGGGTQTSDEFNFAGATYKWNSNLA</sequence>
<dbReference type="Proteomes" id="UP000242418">
    <property type="component" value="Unassembled WGS sequence"/>
</dbReference>
<evidence type="ECO:0000313" key="6">
    <source>
        <dbReference type="Proteomes" id="UP000242418"/>
    </source>
</evidence>
<feature type="signal peptide" evidence="4">
    <location>
        <begin position="1"/>
        <end position="23"/>
    </location>
</feature>
<proteinExistence type="inferred from homology"/>
<feature type="chain" id="PRO_5044306936" evidence="4">
    <location>
        <begin position="24"/>
        <end position="223"/>
    </location>
</feature>
<comment type="similarity">
    <text evidence="1">Belongs to the outer membrane porin (Opr) (TC 1.B.25) family.</text>
</comment>